<comment type="caution">
    <text evidence="1">The sequence shown here is derived from an EMBL/GenBank/DDBJ whole genome shotgun (WGS) entry which is preliminary data.</text>
</comment>
<dbReference type="Proteomes" id="UP000288983">
    <property type="component" value="Unassembled WGS sequence"/>
</dbReference>
<evidence type="ECO:0000313" key="2">
    <source>
        <dbReference type="Proteomes" id="UP000288983"/>
    </source>
</evidence>
<dbReference type="InterPro" id="IPR053734">
    <property type="entry name" value="Phage_Head-Tail_Connect_sf"/>
</dbReference>
<dbReference type="AlphaFoldDB" id="A0A443ZHD3"/>
<dbReference type="EMBL" id="QJRG01000049">
    <property type="protein sequence ID" value="RWU18104.1"/>
    <property type="molecule type" value="Genomic_DNA"/>
</dbReference>
<dbReference type="InterPro" id="IPR008018">
    <property type="entry name" value="Phage_tail_attach_FII"/>
</dbReference>
<dbReference type="RefSeq" id="WP_128326220.1">
    <property type="nucleotide sequence ID" value="NZ_QJRG01000049.1"/>
</dbReference>
<gene>
    <name evidence="1" type="ORF">DM813_25925</name>
</gene>
<reference evidence="1 2" key="1">
    <citation type="submission" date="2018-06" db="EMBL/GenBank/DDBJ databases">
        <title>Bacteria isolated from soil of Wuhan.</title>
        <authorList>
            <person name="Wei X."/>
            <person name="Chunhua H."/>
        </authorList>
    </citation>
    <scope>NUCLEOTIDE SEQUENCE [LARGE SCALE GENOMIC DNA]</scope>
    <source>
        <strain evidence="2">xwS2</strain>
    </source>
</reference>
<protein>
    <submittedName>
        <fullName evidence="1">Uncharacterized protein</fullName>
    </submittedName>
</protein>
<proteinExistence type="predicted"/>
<sequence length="106" mass="11512">MAFRDQVAAMDEQLLEVLGDEALIEGRDKPVPGFISVPWSQPKFGQIKTSIREPVFAVRIADAAGVVSGQSLIIDLPPEDGGGKYIIVKPEPDGTGWVNLVLREVR</sequence>
<accession>A0A443ZHD3</accession>
<name>A0A443ZHD3_9PSED</name>
<evidence type="ECO:0000313" key="1">
    <source>
        <dbReference type="EMBL" id="RWU18104.1"/>
    </source>
</evidence>
<dbReference type="OrthoDB" id="9104313at2"/>
<dbReference type="Pfam" id="PF05354">
    <property type="entry name" value="Phage_attach"/>
    <property type="match status" value="1"/>
</dbReference>
<organism evidence="1 2">
    <name type="scientific">Pseudomonas alkylphenolica</name>
    <dbReference type="NCBI Taxonomy" id="237609"/>
    <lineage>
        <taxon>Bacteria</taxon>
        <taxon>Pseudomonadati</taxon>
        <taxon>Pseudomonadota</taxon>
        <taxon>Gammaproteobacteria</taxon>
        <taxon>Pseudomonadales</taxon>
        <taxon>Pseudomonadaceae</taxon>
        <taxon>Pseudomonas</taxon>
    </lineage>
</organism>
<dbReference type="Gene3D" id="2.40.10.180">
    <property type="entry name" value="Phage tail proteins"/>
    <property type="match status" value="1"/>
</dbReference>
<dbReference type="GO" id="GO:0019068">
    <property type="term" value="P:virion assembly"/>
    <property type="evidence" value="ECO:0007669"/>
    <property type="project" value="InterPro"/>
</dbReference>